<evidence type="ECO:0000313" key="10">
    <source>
        <dbReference type="EMBL" id="KZL50730.1"/>
    </source>
</evidence>
<evidence type="ECO:0000256" key="1">
    <source>
        <dbReference type="ARBA" id="ARBA00004922"/>
    </source>
</evidence>
<dbReference type="Proteomes" id="UP000076555">
    <property type="component" value="Unassembled WGS sequence"/>
</dbReference>
<feature type="repeat" description="TPR" evidence="8">
    <location>
        <begin position="4"/>
        <end position="37"/>
    </location>
</feature>
<evidence type="ECO:0000256" key="2">
    <source>
        <dbReference type="ARBA" id="ARBA00005386"/>
    </source>
</evidence>
<accession>A0A166K8J7</accession>
<dbReference type="InterPro" id="IPR029489">
    <property type="entry name" value="OGT/SEC/SPY_C"/>
</dbReference>
<dbReference type="PROSITE" id="PS50005">
    <property type="entry name" value="TPR"/>
    <property type="match status" value="1"/>
</dbReference>
<dbReference type="InterPro" id="IPR019734">
    <property type="entry name" value="TPR_rpt"/>
</dbReference>
<sequence>MNHQSVKIEQGYQYILQGDYLTAASYFEQAIATEPEIKVYYWYLGLCLLLQGEEEQAPLTWLLGIGETDDFQQIDLWTWELSQILLSEAQRQEQLQQKQLAWTIRQHLRSINPTDINNLLAIFHLALQLEILDDEDFVELNIQEVLELTTESQEIEVNLIVQVTQDILEFTPFADYTLDLLQIFTDIIKKRGVQVSEFLYIVISGAVKIMTVFSGNSYAAQVLKILLSIAPEEAEIWLQLTTAYNRSRQYAEEINAARKLILCSETLPKKIFANGILIRSLMNSTGYWDEACTAINKQQELITEVIKQCPVIQQKISVLRLFNSIFFFPYFRDEPAIIRPLQNDLMKLYRQNIEIYAENIINQYRCPPAHNAVAKKVLKIGYISHSLREHSVGWIARWLFNYHNREEFQIYTYILLPTENNHNLQEWFREKSDQSYSYQLSQKYEAVQQIHADGIDILVDLDSLTFDFVGEILAIKPAPIQVTWLGWDATGLSTIDYFIADEYVLPENAEDYYQEKIWRLPQTYVAVDGFEVNVPTLKREQLDIPEDAIVYFVTQKGYKRHLDHAKLQIEIIKQVPNSYLLIKGEADEQASEKFYLDLAKSQNVDFNRFRFLPLVSTEAIHRANLSLADVVLDTYPYNGATTTLETLWREIPLVTKVGQQFAARNSYTMMINAGITEGIAWSDEEYVEWGVRLGKDENLRQQISWKLRQGKKTAPLWNGEQFTREMENAYRQMWEIYVNEHSG</sequence>
<evidence type="ECO:0000259" key="9">
    <source>
        <dbReference type="Pfam" id="PF13844"/>
    </source>
</evidence>
<dbReference type="Gene3D" id="3.40.50.2000">
    <property type="entry name" value="Glycogen Phosphorylase B"/>
    <property type="match status" value="1"/>
</dbReference>
<keyword evidence="4" id="KW-0328">Glycosyltransferase</keyword>
<dbReference type="GO" id="GO:0097363">
    <property type="term" value="F:protein O-acetylglucosaminyltransferase activity"/>
    <property type="evidence" value="ECO:0007669"/>
    <property type="project" value="UniProtKB-EC"/>
</dbReference>
<proteinExistence type="inferred from homology"/>
<dbReference type="Gene3D" id="1.25.40.10">
    <property type="entry name" value="Tetratricopeptide repeat domain"/>
    <property type="match status" value="1"/>
</dbReference>
<dbReference type="Pfam" id="PF13844">
    <property type="entry name" value="Glyco_transf_41"/>
    <property type="match status" value="2"/>
</dbReference>
<dbReference type="RefSeq" id="WP_063872001.1">
    <property type="nucleotide sequence ID" value="NZ_CAWMRI010000068.1"/>
</dbReference>
<keyword evidence="5 10" id="KW-0808">Transferase</keyword>
<evidence type="ECO:0000256" key="8">
    <source>
        <dbReference type="PROSITE-ProRule" id="PRU00339"/>
    </source>
</evidence>
<dbReference type="SUPFAM" id="SSF48452">
    <property type="entry name" value="TPR-like"/>
    <property type="match status" value="1"/>
</dbReference>
<feature type="domain" description="O-GlcNAc transferase C-terminal" evidence="9">
    <location>
        <begin position="538"/>
        <end position="726"/>
    </location>
</feature>
<feature type="domain" description="O-GlcNAc transferase C-terminal" evidence="9">
    <location>
        <begin position="371"/>
        <end position="528"/>
    </location>
</feature>
<organism evidence="10 11">
    <name type="scientific">Nodularia spumigena CENA596</name>
    <dbReference type="NCBI Taxonomy" id="1819295"/>
    <lineage>
        <taxon>Bacteria</taxon>
        <taxon>Bacillati</taxon>
        <taxon>Cyanobacteriota</taxon>
        <taxon>Cyanophyceae</taxon>
        <taxon>Nostocales</taxon>
        <taxon>Nodulariaceae</taxon>
        <taxon>Nodularia</taxon>
    </lineage>
</organism>
<evidence type="ECO:0000256" key="3">
    <source>
        <dbReference type="ARBA" id="ARBA00011970"/>
    </source>
</evidence>
<name>A0A166K8J7_NODSP</name>
<reference evidence="10 11" key="1">
    <citation type="submission" date="2016-04" db="EMBL/GenBank/DDBJ databases">
        <title>Draft Genome Assembly of the Bloom-forming Cyanobacterium Nodularia spumigena Strain CENA596 in Shrimp Production Ponds.</title>
        <authorList>
            <person name="Popin R.V."/>
            <person name="Rigonato J."/>
            <person name="Abreu V.A."/>
            <person name="Andreote A.P."/>
            <person name="Silveira S.B."/>
            <person name="Odebrecht C."/>
            <person name="Fiore M.F."/>
        </authorList>
    </citation>
    <scope>NUCLEOTIDE SEQUENCE [LARGE SCALE GENOMIC DNA]</scope>
    <source>
        <strain evidence="10 11">CENA596</strain>
    </source>
</reference>
<protein>
    <recommendedName>
        <fullName evidence="3">protein O-GlcNAc transferase</fullName>
        <ecNumber evidence="3">2.4.1.255</ecNumber>
    </recommendedName>
</protein>
<dbReference type="Gene3D" id="3.40.50.11380">
    <property type="match status" value="1"/>
</dbReference>
<keyword evidence="6" id="KW-0677">Repeat</keyword>
<dbReference type="InterPro" id="IPR051939">
    <property type="entry name" value="Glycosyltr_41/O-GlcNAc_trsf"/>
</dbReference>
<dbReference type="EC" id="2.4.1.255" evidence="3"/>
<evidence type="ECO:0000256" key="7">
    <source>
        <dbReference type="ARBA" id="ARBA00022803"/>
    </source>
</evidence>
<evidence type="ECO:0000256" key="5">
    <source>
        <dbReference type="ARBA" id="ARBA00022679"/>
    </source>
</evidence>
<evidence type="ECO:0000313" key="11">
    <source>
        <dbReference type="Proteomes" id="UP000076555"/>
    </source>
</evidence>
<evidence type="ECO:0000256" key="6">
    <source>
        <dbReference type="ARBA" id="ARBA00022737"/>
    </source>
</evidence>
<dbReference type="EMBL" id="LWAJ01000068">
    <property type="protein sequence ID" value="KZL50730.1"/>
    <property type="molecule type" value="Genomic_DNA"/>
</dbReference>
<dbReference type="InterPro" id="IPR011990">
    <property type="entry name" value="TPR-like_helical_dom_sf"/>
</dbReference>
<keyword evidence="7 8" id="KW-0802">TPR repeat</keyword>
<gene>
    <name evidence="10" type="ORF">A2T98_06155</name>
</gene>
<dbReference type="AlphaFoldDB" id="A0A166K8J7"/>
<evidence type="ECO:0000256" key="4">
    <source>
        <dbReference type="ARBA" id="ARBA00022676"/>
    </source>
</evidence>
<dbReference type="PANTHER" id="PTHR44835">
    <property type="entry name" value="UDP-N-ACETYLGLUCOSAMINE--PEPTIDE N-ACETYLGLUCOSAMINYLTRANSFERASE SPINDLY-RELATED"/>
    <property type="match status" value="1"/>
</dbReference>
<comment type="similarity">
    <text evidence="2">Belongs to the glycosyltransferase 41 family. O-GlcNAc transferase subfamily.</text>
</comment>
<comment type="pathway">
    <text evidence="1">Protein modification; protein glycosylation.</text>
</comment>
<comment type="caution">
    <text evidence="10">The sequence shown here is derived from an EMBL/GenBank/DDBJ whole genome shotgun (WGS) entry which is preliminary data.</text>
</comment>
<dbReference type="OrthoDB" id="146908at2"/>
<dbReference type="PANTHER" id="PTHR44835:SF1">
    <property type="entry name" value="PROTEIN O-GLCNAC TRANSFERASE"/>
    <property type="match status" value="1"/>
</dbReference>